<dbReference type="EMBL" id="FOXQ01000010">
    <property type="protein sequence ID" value="SFQ38189.1"/>
    <property type="molecule type" value="Genomic_DNA"/>
</dbReference>
<proteinExistence type="predicted"/>
<dbReference type="OrthoDB" id="182870at2"/>
<evidence type="ECO:0000313" key="3">
    <source>
        <dbReference type="Proteomes" id="UP000199031"/>
    </source>
</evidence>
<evidence type="ECO:0000256" key="1">
    <source>
        <dbReference type="SAM" id="SignalP"/>
    </source>
</evidence>
<reference evidence="2 3" key="1">
    <citation type="submission" date="2016-10" db="EMBL/GenBank/DDBJ databases">
        <authorList>
            <person name="de Groot N.N."/>
        </authorList>
    </citation>
    <scope>NUCLEOTIDE SEQUENCE [LARGE SCALE GENOMIC DNA]</scope>
    <source>
        <strain evidence="2 3">DSM 28286</strain>
    </source>
</reference>
<name>A0A1I5Y1W0_9BACT</name>
<accession>A0A1I5Y1W0</accession>
<evidence type="ECO:0000313" key="2">
    <source>
        <dbReference type="EMBL" id="SFQ38189.1"/>
    </source>
</evidence>
<sequence>MTVRILAFIIFFMHAVAAFSQGNTITVKVDEKSGNYLIESTGPAYKIGGSINHPLSNVQHTEGKDAAGAYKAIHFSWQSGLNYSGAIRWYMKQPVVVFDLILPNGANDQAPVAFPDFTILPDMPYHYSFHNRIFPLPQFFLEETSTPWMLFNDNADACLISPASDFIVSLMTNKDSTAICSGLNPEVKNLPAGFTHSTIMVMTNGIRTAWNTWGNTLRALYNRQRPASDCDAVLKYFGYWTDNGADYYYNYDTAKGYAGTLLAVKDYYKRAGIPMGYMQLDSWWYEKTRYNVYGKLGADIKKKELPAGLWNRSGGLYRYTADTLLFPDGLADFQQKLGVPLITHNRWIDSTSPYHNQYKISGISAVDTAFWYHIMHYLKQSGVINYEQDWMNYMYTLNPEMIADINIGNAFTDGMAKAAAANGINLQYCMGLPRYFMQGVKYNNLTTIRVSGDGFKPERWKNFLFTSQLAYEMGIWPWSDVFKSSETGNLILSVLSGSPVGTGDALGKENKANILTACRTDGVIVKPDVPIMPIDKDYIQLAKEENKPLLGYTYTRHNNITTAYVFAFAEAYSISKHFSFYTNEIGINGKAVVYNPGLNTVSVINADEQFGDNLPADKYAYYIVAPVTASGIAFLGDAGKITATGKKRIADIIQNDKGLQVKVLFAKGEEPIILKGYAEHAVSTDKGKVSFDAASHIFTIVLPAPANESSVTVNIKAR</sequence>
<keyword evidence="1" id="KW-0732">Signal</keyword>
<feature type="signal peptide" evidence="1">
    <location>
        <begin position="1"/>
        <end position="20"/>
    </location>
</feature>
<keyword evidence="3" id="KW-1185">Reference proteome</keyword>
<organism evidence="2 3">
    <name type="scientific">Parafilimonas terrae</name>
    <dbReference type="NCBI Taxonomy" id="1465490"/>
    <lineage>
        <taxon>Bacteria</taxon>
        <taxon>Pseudomonadati</taxon>
        <taxon>Bacteroidota</taxon>
        <taxon>Chitinophagia</taxon>
        <taxon>Chitinophagales</taxon>
        <taxon>Chitinophagaceae</taxon>
        <taxon>Parafilimonas</taxon>
    </lineage>
</organism>
<protein>
    <submittedName>
        <fullName evidence="2">Uncharacterized protein</fullName>
    </submittedName>
</protein>
<gene>
    <name evidence="2" type="ORF">SAMN05444277_11095</name>
</gene>
<dbReference type="AlphaFoldDB" id="A0A1I5Y1W0"/>
<feature type="chain" id="PRO_5011561616" evidence="1">
    <location>
        <begin position="21"/>
        <end position="718"/>
    </location>
</feature>
<dbReference type="Proteomes" id="UP000199031">
    <property type="component" value="Unassembled WGS sequence"/>
</dbReference>
<dbReference type="STRING" id="1465490.SAMN05444277_11095"/>
<dbReference type="RefSeq" id="WP_090660566.1">
    <property type="nucleotide sequence ID" value="NZ_FOXQ01000010.1"/>
</dbReference>